<evidence type="ECO:0000313" key="3">
    <source>
        <dbReference type="Proteomes" id="UP000321204"/>
    </source>
</evidence>
<keyword evidence="3" id="KW-1185">Reference proteome</keyword>
<accession>A0A5B8UNI3</accession>
<evidence type="ECO:0000256" key="1">
    <source>
        <dbReference type="SAM" id="MobiDB-lite"/>
    </source>
</evidence>
<feature type="compositionally biased region" description="Basic and acidic residues" evidence="1">
    <location>
        <begin position="35"/>
        <end position="49"/>
    </location>
</feature>
<organism evidence="2 3">
    <name type="scientific">Flavisolibacter ginsenosidimutans</name>
    <dbReference type="NCBI Taxonomy" id="661481"/>
    <lineage>
        <taxon>Bacteria</taxon>
        <taxon>Pseudomonadati</taxon>
        <taxon>Bacteroidota</taxon>
        <taxon>Chitinophagia</taxon>
        <taxon>Chitinophagales</taxon>
        <taxon>Chitinophagaceae</taxon>
        <taxon>Flavisolibacter</taxon>
    </lineage>
</organism>
<proteinExistence type="predicted"/>
<protein>
    <submittedName>
        <fullName evidence="2">Uncharacterized protein</fullName>
    </submittedName>
</protein>
<dbReference type="EMBL" id="CP042433">
    <property type="protein sequence ID" value="QEC58204.1"/>
    <property type="molecule type" value="Genomic_DNA"/>
</dbReference>
<gene>
    <name evidence="2" type="ORF">FSB75_20615</name>
</gene>
<feature type="region of interest" description="Disordered" evidence="1">
    <location>
        <begin position="1"/>
        <end position="64"/>
    </location>
</feature>
<name>A0A5B8UNI3_9BACT</name>
<evidence type="ECO:0000313" key="2">
    <source>
        <dbReference type="EMBL" id="QEC58204.1"/>
    </source>
</evidence>
<dbReference type="AlphaFoldDB" id="A0A5B8UNI3"/>
<feature type="compositionally biased region" description="Basic and acidic residues" evidence="1">
    <location>
        <begin position="1"/>
        <end position="19"/>
    </location>
</feature>
<dbReference type="RefSeq" id="WP_146791320.1">
    <property type="nucleotide sequence ID" value="NZ_BAABIO010000003.1"/>
</dbReference>
<dbReference type="KEGG" id="fgg:FSB75_20615"/>
<sequence length="64" mass="7293">MNRNEEKEPLQKPDGKNTDEQFGAANTVSTIEEDNERRPLDKIEGHMRNGELGGNMQEEGNHKK</sequence>
<dbReference type="Proteomes" id="UP000321204">
    <property type="component" value="Chromosome"/>
</dbReference>
<reference evidence="2 3" key="1">
    <citation type="journal article" date="2015" name="Int. J. Syst. Evol. Microbiol.">
        <title>Flavisolibacter ginsenosidimutans sp. nov., with ginsenoside-converting activity isolated from soil used for cultivating ginseng.</title>
        <authorList>
            <person name="Zhao Y."/>
            <person name="Liu Q."/>
            <person name="Kang M.S."/>
            <person name="Jin F."/>
            <person name="Yu H."/>
            <person name="Im W.T."/>
        </authorList>
    </citation>
    <scope>NUCLEOTIDE SEQUENCE [LARGE SCALE GENOMIC DNA]</scope>
    <source>
        <strain evidence="2 3">Gsoil 636</strain>
    </source>
</reference>